<keyword evidence="1" id="KW-0812">Transmembrane</keyword>
<feature type="transmembrane region" description="Helical" evidence="1">
    <location>
        <begin position="12"/>
        <end position="29"/>
    </location>
</feature>
<keyword evidence="1" id="KW-1133">Transmembrane helix</keyword>
<dbReference type="Proteomes" id="UP000324222">
    <property type="component" value="Unassembled WGS sequence"/>
</dbReference>
<keyword evidence="3" id="KW-1185">Reference proteome</keyword>
<organism evidence="2 3">
    <name type="scientific">Portunus trituberculatus</name>
    <name type="common">Swimming crab</name>
    <name type="synonym">Neptunus trituberculatus</name>
    <dbReference type="NCBI Taxonomy" id="210409"/>
    <lineage>
        <taxon>Eukaryota</taxon>
        <taxon>Metazoa</taxon>
        <taxon>Ecdysozoa</taxon>
        <taxon>Arthropoda</taxon>
        <taxon>Crustacea</taxon>
        <taxon>Multicrustacea</taxon>
        <taxon>Malacostraca</taxon>
        <taxon>Eumalacostraca</taxon>
        <taxon>Eucarida</taxon>
        <taxon>Decapoda</taxon>
        <taxon>Pleocyemata</taxon>
        <taxon>Brachyura</taxon>
        <taxon>Eubrachyura</taxon>
        <taxon>Portunoidea</taxon>
        <taxon>Portunidae</taxon>
        <taxon>Portuninae</taxon>
        <taxon>Portunus</taxon>
    </lineage>
</organism>
<evidence type="ECO:0000313" key="2">
    <source>
        <dbReference type="EMBL" id="MPC79369.1"/>
    </source>
</evidence>
<gene>
    <name evidence="2" type="ORF">E2C01_073893</name>
</gene>
<protein>
    <submittedName>
        <fullName evidence="2">Uncharacterized protein</fullName>
    </submittedName>
</protein>
<dbReference type="EMBL" id="VSRR010050950">
    <property type="protein sequence ID" value="MPC79369.1"/>
    <property type="molecule type" value="Genomic_DNA"/>
</dbReference>
<dbReference type="AlphaFoldDB" id="A0A5B7IBV5"/>
<keyword evidence="1" id="KW-0472">Membrane</keyword>
<comment type="caution">
    <text evidence="2">The sequence shown here is derived from an EMBL/GenBank/DDBJ whole genome shotgun (WGS) entry which is preliminary data.</text>
</comment>
<dbReference type="PROSITE" id="PS51257">
    <property type="entry name" value="PROKAR_LIPOPROTEIN"/>
    <property type="match status" value="1"/>
</dbReference>
<proteinExistence type="predicted"/>
<evidence type="ECO:0000256" key="1">
    <source>
        <dbReference type="SAM" id="Phobius"/>
    </source>
</evidence>
<evidence type="ECO:0000313" key="3">
    <source>
        <dbReference type="Proteomes" id="UP000324222"/>
    </source>
</evidence>
<name>A0A5B7IBV5_PORTR</name>
<reference evidence="2 3" key="1">
    <citation type="submission" date="2019-05" db="EMBL/GenBank/DDBJ databases">
        <title>Another draft genome of Portunus trituberculatus and its Hox gene families provides insights of decapod evolution.</title>
        <authorList>
            <person name="Jeong J.-H."/>
            <person name="Song I."/>
            <person name="Kim S."/>
            <person name="Choi T."/>
            <person name="Kim D."/>
            <person name="Ryu S."/>
            <person name="Kim W."/>
        </authorList>
    </citation>
    <scope>NUCLEOTIDE SEQUENCE [LARGE SCALE GENOMIC DNA]</scope>
    <source>
        <tissue evidence="2">Muscle</tissue>
    </source>
</reference>
<accession>A0A5B7IBV5</accession>
<sequence length="72" mass="7994">MGSPHLKHQAIMTYPVFSSLISLVCACRWRGLNSSLRFRNSAQRPATVGLSSRAWRASPWRPNSTCSAAHHS</sequence>